<organism evidence="2">
    <name type="scientific">uncultured Caudovirales phage</name>
    <dbReference type="NCBI Taxonomy" id="2100421"/>
    <lineage>
        <taxon>Viruses</taxon>
        <taxon>Duplodnaviria</taxon>
        <taxon>Heunggongvirae</taxon>
        <taxon>Uroviricota</taxon>
        <taxon>Caudoviricetes</taxon>
        <taxon>Peduoviridae</taxon>
        <taxon>Maltschvirus</taxon>
        <taxon>Maltschvirus maltsch</taxon>
    </lineage>
</organism>
<sequence>MIKYHLTPKSSNAKTGPIPVSTTSAATCPPECPFNNSQGCYAGSGPLALHWAAVTRGDRGDCFADFCDKIAALPDDQLWWHNQAGDLPGNGLEIDGAALGDLVKANKGRRGFTYTHYNPGRGRNAAYIKGANDFGFTINLSANTPAHADELAALGLGPVVTVLPIDQRENTTTPGGRKIVVCPATIRDGISCADCKLCAISSRGAIIGFPAHGSQAKKAARVFMMEAVNA</sequence>
<protein>
    <recommendedName>
        <fullName evidence="1">DUF7227 domain-containing protein</fullName>
    </recommendedName>
</protein>
<reference evidence="2" key="1">
    <citation type="submission" date="2020-04" db="EMBL/GenBank/DDBJ databases">
        <authorList>
            <person name="Chiriac C."/>
            <person name="Salcher M."/>
            <person name="Ghai R."/>
            <person name="Kavagutti S V."/>
        </authorList>
    </citation>
    <scope>NUCLEOTIDE SEQUENCE</scope>
</reference>
<gene>
    <name evidence="2" type="ORF">UFOVP12_41</name>
</gene>
<name>A0A6J5KM81_9CAUD</name>
<evidence type="ECO:0000259" key="1">
    <source>
        <dbReference type="Pfam" id="PF23872"/>
    </source>
</evidence>
<evidence type="ECO:0000313" key="2">
    <source>
        <dbReference type="EMBL" id="CAB4121400.1"/>
    </source>
</evidence>
<dbReference type="Pfam" id="PF23872">
    <property type="entry name" value="DUF7227"/>
    <property type="match status" value="1"/>
</dbReference>
<feature type="domain" description="DUF7227" evidence="1">
    <location>
        <begin position="3"/>
        <end position="224"/>
    </location>
</feature>
<dbReference type="EMBL" id="LR796146">
    <property type="protein sequence ID" value="CAB4121400.1"/>
    <property type="molecule type" value="Genomic_DNA"/>
</dbReference>
<accession>A0A6J5KM81</accession>
<dbReference type="InterPro" id="IPR055651">
    <property type="entry name" value="DUF7227"/>
</dbReference>
<proteinExistence type="predicted"/>